<keyword evidence="3" id="KW-0560">Oxidoreductase</keyword>
<evidence type="ECO:0000256" key="1">
    <source>
        <dbReference type="ARBA" id="ARBA00001962"/>
    </source>
</evidence>
<dbReference type="PATRIC" id="fig|1031711.3.peg.1756"/>
<dbReference type="PANTHER" id="PTHR11496">
    <property type="entry name" value="ALCOHOL DEHYDROGENASE"/>
    <property type="match status" value="1"/>
</dbReference>
<feature type="domain" description="Fe-containing alcohol dehydrogenase-like C-terminal" evidence="7">
    <location>
        <begin position="198"/>
        <end position="392"/>
    </location>
</feature>
<evidence type="ECO:0000256" key="3">
    <source>
        <dbReference type="ARBA" id="ARBA00023002"/>
    </source>
</evidence>
<evidence type="ECO:0000313" key="9">
    <source>
        <dbReference type="Proteomes" id="UP000007953"/>
    </source>
</evidence>
<keyword evidence="4" id="KW-0520">NAD</keyword>
<dbReference type="eggNOG" id="COG1454">
    <property type="taxonomic scope" value="Bacteria"/>
</dbReference>
<dbReference type="CDD" id="cd14861">
    <property type="entry name" value="Fe-ADH-like"/>
    <property type="match status" value="1"/>
</dbReference>
<dbReference type="Gene3D" id="3.40.50.1970">
    <property type="match status" value="1"/>
</dbReference>
<gene>
    <name evidence="8" type="primary">gbd1</name>
    <name evidence="8" type="ordered locus">RSPO_c01807</name>
</gene>
<dbReference type="SUPFAM" id="SSF56796">
    <property type="entry name" value="Dehydroquinate synthase-like"/>
    <property type="match status" value="1"/>
</dbReference>
<dbReference type="HOGENOM" id="CLU_007207_0_0_4"/>
<dbReference type="InterPro" id="IPR018211">
    <property type="entry name" value="ADH_Fe_CS"/>
</dbReference>
<evidence type="ECO:0000256" key="2">
    <source>
        <dbReference type="ARBA" id="ARBA00007358"/>
    </source>
</evidence>
<organism evidence="8 9">
    <name type="scientific">Ralstonia solanacearum (strain Po82)</name>
    <dbReference type="NCBI Taxonomy" id="1031711"/>
    <lineage>
        <taxon>Bacteria</taxon>
        <taxon>Pseudomonadati</taxon>
        <taxon>Pseudomonadota</taxon>
        <taxon>Betaproteobacteria</taxon>
        <taxon>Burkholderiales</taxon>
        <taxon>Burkholderiaceae</taxon>
        <taxon>Ralstonia</taxon>
        <taxon>Ralstonia solanacearum species complex</taxon>
    </lineage>
</organism>
<dbReference type="InterPro" id="IPR001670">
    <property type="entry name" value="ADH_Fe/GldA"/>
</dbReference>
<dbReference type="InterPro" id="IPR056798">
    <property type="entry name" value="ADH_Fe_C"/>
</dbReference>
<dbReference type="AlphaFoldDB" id="F6G0X7"/>
<dbReference type="Pfam" id="PF00465">
    <property type="entry name" value="Fe-ADH"/>
    <property type="match status" value="1"/>
</dbReference>
<sequence length="393" mass="40611">MNHVRATRRTAAGDSAWPSSSTSPTSTSASARLANSTANARGSASAADQGVAAAGLAQRAIDATGGLPVTMFDETPSNPTEAMVSKATAHYRDAGCDGLIAVGGGSSIDLAKGIAIAATHPGPLATYATIEGGSGRITDAAAPLIAIPTTAGTGSEVARGAILILEDGRKLGFHSWHLLPKSAICDAELTLGLPPMLTAATGMDAIAHCIETFLAPAFNPPADGIALDGLERAWAHIERATRDGADREARLNMMSASMQGAMAFQKGLGCVHSLSHPLGGVKVGGRTGLHHGTLNAVVLPAVLRFNATAESVVREHRYARLRRAMHLPADADLAQAVHDLTARLGLPTGLRQMGVPEAALEHVVHGALLDHCHKTNPREATADDYRRMLAESM</sequence>
<dbReference type="GO" id="GO:0046872">
    <property type="term" value="F:metal ion binding"/>
    <property type="evidence" value="ECO:0007669"/>
    <property type="project" value="InterPro"/>
</dbReference>
<evidence type="ECO:0000256" key="4">
    <source>
        <dbReference type="ARBA" id="ARBA00023027"/>
    </source>
</evidence>
<dbReference type="KEGG" id="rsn:RSPO_c01807"/>
<feature type="domain" description="Alcohol dehydrogenase iron-type/glycerol dehydrogenase GldA" evidence="6">
    <location>
        <begin position="47"/>
        <end position="186"/>
    </location>
</feature>
<dbReference type="PANTHER" id="PTHR11496:SF102">
    <property type="entry name" value="ALCOHOL DEHYDROGENASE 4"/>
    <property type="match status" value="1"/>
</dbReference>
<feature type="compositionally biased region" description="Low complexity" evidence="5">
    <location>
        <begin position="15"/>
        <end position="31"/>
    </location>
</feature>
<dbReference type="PROSITE" id="PS00913">
    <property type="entry name" value="ADH_IRON_1"/>
    <property type="match status" value="1"/>
</dbReference>
<evidence type="ECO:0000313" key="8">
    <source>
        <dbReference type="EMBL" id="AEG69107.1"/>
    </source>
</evidence>
<evidence type="ECO:0000259" key="6">
    <source>
        <dbReference type="Pfam" id="PF00465"/>
    </source>
</evidence>
<dbReference type="FunFam" id="3.40.50.1970:FF:000003">
    <property type="entry name" value="Alcohol dehydrogenase, iron-containing"/>
    <property type="match status" value="1"/>
</dbReference>
<dbReference type="EMBL" id="CP002819">
    <property type="protein sequence ID" value="AEG69107.1"/>
    <property type="molecule type" value="Genomic_DNA"/>
</dbReference>
<feature type="region of interest" description="Disordered" evidence="5">
    <location>
        <begin position="1"/>
        <end position="36"/>
    </location>
</feature>
<proteinExistence type="inferred from homology"/>
<name>F6G0X7_RALS8</name>
<dbReference type="Proteomes" id="UP000007953">
    <property type="component" value="Chromosome"/>
</dbReference>
<dbReference type="GO" id="GO:0004022">
    <property type="term" value="F:alcohol dehydrogenase (NAD+) activity"/>
    <property type="evidence" value="ECO:0007669"/>
    <property type="project" value="TreeGrafter"/>
</dbReference>
<evidence type="ECO:0000259" key="7">
    <source>
        <dbReference type="Pfam" id="PF25137"/>
    </source>
</evidence>
<dbReference type="Pfam" id="PF25137">
    <property type="entry name" value="ADH_Fe_C"/>
    <property type="match status" value="1"/>
</dbReference>
<dbReference type="Gene3D" id="1.20.1090.10">
    <property type="entry name" value="Dehydroquinate synthase-like - alpha domain"/>
    <property type="match status" value="1"/>
</dbReference>
<comment type="cofactor">
    <cofactor evidence="1">
        <name>Fe cation</name>
        <dbReference type="ChEBI" id="CHEBI:24875"/>
    </cofactor>
</comment>
<evidence type="ECO:0000256" key="5">
    <source>
        <dbReference type="SAM" id="MobiDB-lite"/>
    </source>
</evidence>
<comment type="similarity">
    <text evidence="2">Belongs to the iron-containing alcohol dehydrogenase family.</text>
</comment>
<reference evidence="8 9" key="1">
    <citation type="journal article" date="2011" name="J. Bacteriol.">
        <title>Complete genome sequence of the plant pathogen Ralstonia solanacearum strain Po82.</title>
        <authorList>
            <person name="Xu J."/>
            <person name="Zheng H.J."/>
            <person name="Liu L."/>
            <person name="Pan Z.C."/>
            <person name="Prior P."/>
            <person name="Tang B."/>
            <person name="Xu J.S."/>
            <person name="Zhang H."/>
            <person name="Tian Q."/>
            <person name="Zhang L.Q."/>
            <person name="Feng J."/>
        </authorList>
    </citation>
    <scope>NUCLEOTIDE SEQUENCE [LARGE SCALE GENOMIC DNA]</scope>
    <source>
        <strain evidence="8 9">Po82</strain>
    </source>
</reference>
<accession>F6G0X7</accession>
<dbReference type="InterPro" id="IPR039697">
    <property type="entry name" value="Alcohol_dehydrogenase_Fe"/>
</dbReference>
<protein>
    <submittedName>
        <fullName evidence="8">Nad-dependent 4-hydroxybutyrate dehydrogenase protein</fullName>
    </submittedName>
</protein>